<evidence type="ECO:0000256" key="5">
    <source>
        <dbReference type="ARBA" id="ARBA00022833"/>
    </source>
</evidence>
<evidence type="ECO:0000256" key="6">
    <source>
        <dbReference type="ARBA" id="ARBA00023242"/>
    </source>
</evidence>
<feature type="compositionally biased region" description="Polar residues" evidence="8">
    <location>
        <begin position="54"/>
        <end position="67"/>
    </location>
</feature>
<gene>
    <name evidence="11" type="ORF">DPX16_0435</name>
</gene>
<dbReference type="PANTHER" id="PTHR24394">
    <property type="entry name" value="ZINC FINGER PROTEIN"/>
    <property type="match status" value="1"/>
</dbReference>
<keyword evidence="3" id="KW-0677">Repeat</keyword>
<evidence type="ECO:0000256" key="2">
    <source>
        <dbReference type="ARBA" id="ARBA00022723"/>
    </source>
</evidence>
<dbReference type="OrthoDB" id="9439903at2759"/>
<feature type="chain" id="PRO_5017939686" evidence="9">
    <location>
        <begin position="21"/>
        <end position="300"/>
    </location>
</feature>
<feature type="region of interest" description="Disordered" evidence="8">
    <location>
        <begin position="43"/>
        <end position="67"/>
    </location>
</feature>
<keyword evidence="4 7" id="KW-0863">Zinc-finger</keyword>
<organism evidence="11 12">
    <name type="scientific">Anabarilius grahami</name>
    <name type="common">Kanglang fish</name>
    <name type="synonym">Barilius grahami</name>
    <dbReference type="NCBI Taxonomy" id="495550"/>
    <lineage>
        <taxon>Eukaryota</taxon>
        <taxon>Metazoa</taxon>
        <taxon>Chordata</taxon>
        <taxon>Craniata</taxon>
        <taxon>Vertebrata</taxon>
        <taxon>Euteleostomi</taxon>
        <taxon>Actinopterygii</taxon>
        <taxon>Neopterygii</taxon>
        <taxon>Teleostei</taxon>
        <taxon>Ostariophysi</taxon>
        <taxon>Cypriniformes</taxon>
        <taxon>Xenocyprididae</taxon>
        <taxon>Xenocypridinae</taxon>
        <taxon>Xenocypridinae incertae sedis</taxon>
        <taxon>Anabarilius</taxon>
    </lineage>
</organism>
<dbReference type="Proteomes" id="UP000281406">
    <property type="component" value="Unassembled WGS sequence"/>
</dbReference>
<keyword evidence="5" id="KW-0862">Zinc</keyword>
<dbReference type="PANTHER" id="PTHR24394:SF44">
    <property type="entry name" value="ZINC FINGER PROTEIN 271-LIKE"/>
    <property type="match status" value="1"/>
</dbReference>
<dbReference type="EMBL" id="RJVU01062684">
    <property type="protein sequence ID" value="ROJ28374.1"/>
    <property type="molecule type" value="Genomic_DNA"/>
</dbReference>
<accession>A0A3N0XRC1</accession>
<feature type="domain" description="C2H2-type" evidence="10">
    <location>
        <begin position="100"/>
        <end position="130"/>
    </location>
</feature>
<sequence>MWSPELWVTFVSFLSELILDLTEVKEESEELIEVEEDHQYQRPQKVITGEKSLSRSQTESDFSQKRTGAKQTPFICPQCGSVSQVNLKSHIKIYTGERDFTCLQCGSSFFKNASSRNLKRRLQTHTGEKRMLVDLISSPGFSGGRRARAFSGVLEDETETVGVEPHKLNQGQEYLPDVEGLRTPFPQSEHSIGGSKHMKNKSFALFQENSYSSFLRVHSFHSLLRFTCMYSALHKNGHYEQFLRGFTTSTETVKGCSAHQFLLKVFLRSFTALDLPQQMGDCSGTCREFLQGFKCKNGAI</sequence>
<reference evidence="11 12" key="1">
    <citation type="submission" date="2018-10" db="EMBL/GenBank/DDBJ databases">
        <title>Genome assembly for a Yunnan-Guizhou Plateau 3E fish, Anabarilius grahami (Regan), and its evolutionary and genetic applications.</title>
        <authorList>
            <person name="Jiang W."/>
        </authorList>
    </citation>
    <scope>NUCLEOTIDE SEQUENCE [LARGE SCALE GENOMIC DNA]</scope>
    <source>
        <strain evidence="11">AG-KIZ</strain>
        <tissue evidence="11">Muscle</tissue>
    </source>
</reference>
<dbReference type="Gene3D" id="3.30.160.60">
    <property type="entry name" value="Classic Zinc Finger"/>
    <property type="match status" value="1"/>
</dbReference>
<evidence type="ECO:0000256" key="3">
    <source>
        <dbReference type="ARBA" id="ARBA00022737"/>
    </source>
</evidence>
<dbReference type="GO" id="GO:0005634">
    <property type="term" value="C:nucleus"/>
    <property type="evidence" value="ECO:0007669"/>
    <property type="project" value="UniProtKB-SubCell"/>
</dbReference>
<evidence type="ECO:0000256" key="1">
    <source>
        <dbReference type="ARBA" id="ARBA00004123"/>
    </source>
</evidence>
<keyword evidence="12" id="KW-1185">Reference proteome</keyword>
<evidence type="ECO:0000256" key="4">
    <source>
        <dbReference type="ARBA" id="ARBA00022771"/>
    </source>
</evidence>
<evidence type="ECO:0000259" key="10">
    <source>
        <dbReference type="PROSITE" id="PS50157"/>
    </source>
</evidence>
<evidence type="ECO:0000313" key="11">
    <source>
        <dbReference type="EMBL" id="ROJ28374.1"/>
    </source>
</evidence>
<dbReference type="GO" id="GO:0008270">
    <property type="term" value="F:zinc ion binding"/>
    <property type="evidence" value="ECO:0007669"/>
    <property type="project" value="UniProtKB-KW"/>
</dbReference>
<evidence type="ECO:0000313" key="12">
    <source>
        <dbReference type="Proteomes" id="UP000281406"/>
    </source>
</evidence>
<comment type="caution">
    <text evidence="11">The sequence shown here is derived from an EMBL/GenBank/DDBJ whole genome shotgun (WGS) entry which is preliminary data.</text>
</comment>
<protein>
    <submittedName>
        <fullName evidence="11">Gastrula zinc finger protein XlCGF57.1</fullName>
    </submittedName>
</protein>
<dbReference type="GO" id="GO:0000981">
    <property type="term" value="F:DNA-binding transcription factor activity, RNA polymerase II-specific"/>
    <property type="evidence" value="ECO:0007669"/>
    <property type="project" value="TreeGrafter"/>
</dbReference>
<dbReference type="PROSITE" id="PS50157">
    <property type="entry name" value="ZINC_FINGER_C2H2_2"/>
    <property type="match status" value="1"/>
</dbReference>
<dbReference type="InterPro" id="IPR036236">
    <property type="entry name" value="Znf_C2H2_sf"/>
</dbReference>
<dbReference type="SUPFAM" id="SSF57667">
    <property type="entry name" value="beta-beta-alpha zinc fingers"/>
    <property type="match status" value="1"/>
</dbReference>
<comment type="subcellular location">
    <subcellularLocation>
        <location evidence="1">Nucleus</location>
    </subcellularLocation>
</comment>
<feature type="signal peptide" evidence="9">
    <location>
        <begin position="1"/>
        <end position="20"/>
    </location>
</feature>
<evidence type="ECO:0000256" key="7">
    <source>
        <dbReference type="PROSITE-ProRule" id="PRU00042"/>
    </source>
</evidence>
<keyword evidence="2" id="KW-0479">Metal-binding</keyword>
<dbReference type="AlphaFoldDB" id="A0A3N0XRC1"/>
<keyword evidence="9" id="KW-0732">Signal</keyword>
<evidence type="ECO:0000256" key="8">
    <source>
        <dbReference type="SAM" id="MobiDB-lite"/>
    </source>
</evidence>
<keyword evidence="6" id="KW-0539">Nucleus</keyword>
<evidence type="ECO:0000256" key="9">
    <source>
        <dbReference type="SAM" id="SignalP"/>
    </source>
</evidence>
<dbReference type="InterPro" id="IPR013087">
    <property type="entry name" value="Znf_C2H2_type"/>
</dbReference>
<name>A0A3N0XRC1_ANAGA</name>
<proteinExistence type="predicted"/>